<dbReference type="Pfam" id="PF11964">
    <property type="entry name" value="SpoIIAA-like"/>
    <property type="match status" value="1"/>
</dbReference>
<dbReference type="RefSeq" id="WP_337104892.1">
    <property type="nucleotide sequence ID" value="NZ_JAPYKS010000002.1"/>
</dbReference>
<evidence type="ECO:0000313" key="1">
    <source>
        <dbReference type="EMBL" id="MEI9407665.1"/>
    </source>
</evidence>
<proteinExistence type="predicted"/>
<accession>A0ABU8KRG7</accession>
<sequence length="142" mass="15545">MNFLQSVPAIRRIETSRDDLFAIDVVGHVSAADAENLFGLLEAAYLLHQRIDVAVRIVDHEGVDWADISDETIKKGAVHALEHIGRCAAIGAPDWTPNARRALPASSPVEFRHFKIEDEAAAWEWLGARPTGQEATAAPERG</sequence>
<name>A0ABU8KRG7_9HYPH</name>
<protein>
    <submittedName>
        <fullName evidence="1">STAS/SEC14 domain-containing protein</fullName>
    </submittedName>
</protein>
<evidence type="ECO:0000313" key="2">
    <source>
        <dbReference type="Proteomes" id="UP001387293"/>
    </source>
</evidence>
<reference evidence="1 2" key="1">
    <citation type="submission" date="2022-12" db="EMBL/GenBank/DDBJ databases">
        <authorList>
            <person name="Muema E."/>
        </authorList>
    </citation>
    <scope>NUCLEOTIDE SEQUENCE [LARGE SCALE GENOMIC DNA]</scope>
    <source>
        <strain evidence="2">1326</strain>
    </source>
</reference>
<gene>
    <name evidence="1" type="ORF">O7A60_02590</name>
</gene>
<organism evidence="1 2">
    <name type="scientific">Mesorhizobium salmacidum</name>
    <dbReference type="NCBI Taxonomy" id="3015171"/>
    <lineage>
        <taxon>Bacteria</taxon>
        <taxon>Pseudomonadati</taxon>
        <taxon>Pseudomonadota</taxon>
        <taxon>Alphaproteobacteria</taxon>
        <taxon>Hyphomicrobiales</taxon>
        <taxon>Phyllobacteriaceae</taxon>
        <taxon>Mesorhizobium</taxon>
    </lineage>
</organism>
<dbReference type="InterPro" id="IPR036513">
    <property type="entry name" value="STAS_dom_sf"/>
</dbReference>
<dbReference type="Proteomes" id="UP001387293">
    <property type="component" value="Unassembled WGS sequence"/>
</dbReference>
<dbReference type="InterPro" id="IPR038396">
    <property type="entry name" value="SpoIIAA-like_sf"/>
</dbReference>
<dbReference type="Gene3D" id="3.40.50.10600">
    <property type="entry name" value="SpoIIaa-like domains"/>
    <property type="match status" value="1"/>
</dbReference>
<keyword evidence="2" id="KW-1185">Reference proteome</keyword>
<dbReference type="InterPro" id="IPR021866">
    <property type="entry name" value="SpoIIAA-like"/>
</dbReference>
<dbReference type="SUPFAM" id="SSF52091">
    <property type="entry name" value="SpoIIaa-like"/>
    <property type="match status" value="1"/>
</dbReference>
<comment type="caution">
    <text evidence="1">The sequence shown here is derived from an EMBL/GenBank/DDBJ whole genome shotgun (WGS) entry which is preliminary data.</text>
</comment>
<dbReference type="EMBL" id="JAPYKS010000002">
    <property type="protein sequence ID" value="MEI9407665.1"/>
    <property type="molecule type" value="Genomic_DNA"/>
</dbReference>